<feature type="region of interest" description="Disordered" evidence="1">
    <location>
        <begin position="200"/>
        <end position="260"/>
    </location>
</feature>
<evidence type="ECO:0000256" key="1">
    <source>
        <dbReference type="SAM" id="MobiDB-lite"/>
    </source>
</evidence>
<dbReference type="GO" id="GO:0019135">
    <property type="term" value="F:deoxyhypusine monooxygenase activity"/>
    <property type="evidence" value="ECO:0007669"/>
    <property type="project" value="TreeGrafter"/>
</dbReference>
<dbReference type="Pfam" id="PF13646">
    <property type="entry name" value="HEAT_2"/>
    <property type="match status" value="1"/>
</dbReference>
<dbReference type="InterPro" id="IPR011989">
    <property type="entry name" value="ARM-like"/>
</dbReference>
<feature type="region of interest" description="Disordered" evidence="1">
    <location>
        <begin position="1086"/>
        <end position="1178"/>
    </location>
</feature>
<dbReference type="EMBL" id="UYJE01009529">
    <property type="protein sequence ID" value="VDI74182.1"/>
    <property type="molecule type" value="Genomic_DNA"/>
</dbReference>
<keyword evidence="3" id="KW-1185">Reference proteome</keyword>
<dbReference type="PANTHER" id="PTHR12697">
    <property type="entry name" value="PBS LYASE HEAT-LIKE PROTEIN"/>
    <property type="match status" value="1"/>
</dbReference>
<feature type="compositionally biased region" description="Basic and acidic residues" evidence="1">
    <location>
        <begin position="1146"/>
        <end position="1158"/>
    </location>
</feature>
<reference evidence="2" key="1">
    <citation type="submission" date="2018-11" db="EMBL/GenBank/DDBJ databases">
        <authorList>
            <person name="Alioto T."/>
            <person name="Alioto T."/>
        </authorList>
    </citation>
    <scope>NUCLEOTIDE SEQUENCE</scope>
</reference>
<dbReference type="InterPro" id="IPR016024">
    <property type="entry name" value="ARM-type_fold"/>
</dbReference>
<protein>
    <recommendedName>
        <fullName evidence="4">HEAT repeat-containing protein 4</fullName>
    </recommendedName>
</protein>
<dbReference type="PANTHER" id="PTHR12697:SF20">
    <property type="entry name" value="HEAT REPEAT-CONTAINING PROTEIN 4"/>
    <property type="match status" value="1"/>
</dbReference>
<feature type="compositionally biased region" description="Basic and acidic residues" evidence="1">
    <location>
        <begin position="124"/>
        <end position="135"/>
    </location>
</feature>
<feature type="compositionally biased region" description="Pro residues" evidence="1">
    <location>
        <begin position="202"/>
        <end position="217"/>
    </location>
</feature>
<organism evidence="2 3">
    <name type="scientific">Mytilus galloprovincialis</name>
    <name type="common">Mediterranean mussel</name>
    <dbReference type="NCBI Taxonomy" id="29158"/>
    <lineage>
        <taxon>Eukaryota</taxon>
        <taxon>Metazoa</taxon>
        <taxon>Spiralia</taxon>
        <taxon>Lophotrochozoa</taxon>
        <taxon>Mollusca</taxon>
        <taxon>Bivalvia</taxon>
        <taxon>Autobranchia</taxon>
        <taxon>Pteriomorphia</taxon>
        <taxon>Mytilida</taxon>
        <taxon>Mytiloidea</taxon>
        <taxon>Mytilidae</taxon>
        <taxon>Mytilinae</taxon>
        <taxon>Mytilus</taxon>
    </lineage>
</organism>
<comment type="caution">
    <text evidence="2">The sequence shown here is derived from an EMBL/GenBank/DDBJ whole genome shotgun (WGS) entry which is preliminary data.</text>
</comment>
<sequence length="1291" mass="147100">MATFADASSLSGTFDRSEKLRTPALFSCAARVKIPQLGAEDSQLSLQLPPKKQAQTSIVFRSFSQPEPVDRRYLKKISSDLHFGEDVVKDRCFHMLPYDEKYLFEALSLDGIVEPPGKAKIPPGRHDSRGTDNRHMPCNLTKSTKSHLKPLKRKIMEKAKQMHDDAIQRAAIDEEKRKAEAIPEEEEELEVKQSFFITEPQLQPPQPSSVRYVPPPTHWELPKKEEAQPDKKEVKLQPKPKPSTKSVISRVSKGRHVVPEEKKEDDWDAYVLSKLSKNIAQKLVHEGIADPERKERLSKLLEAQYGKADLNNFFLDENDLLDVHEELEKKEREKEKESKPKKKWKKKEASVLQRVYNMQEVEREANDPYSDDNKAPFYRQPIGLRRVIKEREKEEAGVINRTADIEIPEYKASPPPTIRDHVNPKVGDKLYESDNRFIQEWLTGAEQVYSKDKEKIVMSSTSHYKKFYKTDRPKPADGWYPMEEKETYRTQSPSPTPRMKRVEKGFKRWKALPEPTDGEATSMIPPGFDPEFHRSPDPSTRRLTKQNASLVQVIDEWRQRYHLSGQLLDSTPDDLIRDMGDIQSHVRLQAIATLSKVAEYKAATEDPFNLAFKDIPLDNPYSRNIPEKLYVALECLLEDSNDRVRCAAAITLYSLNRPCDKAKDIMYGAMKGESRIDRWAAAQCLSHSGVCNSLIVGEIIHQLLTTEDTIKHERAISLLGKLSIFSPLVHGMTAELLNSSSWRHKVIACKILPTLHGTINKDITSKLSDLMWNDWHTDVRKSAAQCLGKTSHGKEVHDDLKERLTIDNEEIRLEAVNKIGQLGIMTAKLLPTFLKCFEDDYISIRSEVCITCGNIELRDEVVLEKLILLATFDPIWKVKALAFQALGNIGVISEEITECLLWAVRYEEKEAVRAEACHTIAVLELQTEEVAEVLQERFLVESSPIVRDEIAATLKMFGISATEDMDMVTQIKSEVRKLCTRNNIANQIVLNEKDQQKEENLARMIYESEKEVKHFFRKKHPYNHAKLRNAGQKRKACHFAISYHHFSYNFILHNENEKEKEPIMQRIRSMSQASSRPETPAPKIVIETETPASPVPSREGAVFTPTAEEELDTILSREESTATPDTVTTTPGLKSRTENEEDEDESKSRLEKISERADSGSQLSQSLTEEEVKPVSRPGSKVKFLEVEEKPLTAPSKSSGMGLGSEIRAFSRDAIKEREKINREARNTFAAFDERYADLTGDLLLVDNAYLGKLPSEEKITSVSIINEPTPTYELKATEGQADEVFPVDDD</sequence>
<proteinExistence type="predicted"/>
<dbReference type="Gene3D" id="1.25.10.10">
    <property type="entry name" value="Leucine-rich Repeat Variant"/>
    <property type="match status" value="2"/>
</dbReference>
<evidence type="ECO:0000313" key="2">
    <source>
        <dbReference type="EMBL" id="VDI74182.1"/>
    </source>
</evidence>
<dbReference type="Proteomes" id="UP000596742">
    <property type="component" value="Unassembled WGS sequence"/>
</dbReference>
<evidence type="ECO:0008006" key="4">
    <source>
        <dbReference type="Google" id="ProtNLM"/>
    </source>
</evidence>
<dbReference type="OrthoDB" id="5980716at2759"/>
<gene>
    <name evidence="2" type="ORF">MGAL_10B022659</name>
</gene>
<feature type="region of interest" description="Disordered" evidence="1">
    <location>
        <begin position="115"/>
        <end position="146"/>
    </location>
</feature>
<name>A0A8B6H4E4_MYTGA</name>
<dbReference type="SUPFAM" id="SSF48371">
    <property type="entry name" value="ARM repeat"/>
    <property type="match status" value="1"/>
</dbReference>
<feature type="compositionally biased region" description="Low complexity" evidence="1">
    <location>
        <begin position="1121"/>
        <end position="1130"/>
    </location>
</feature>
<evidence type="ECO:0000313" key="3">
    <source>
        <dbReference type="Proteomes" id="UP000596742"/>
    </source>
</evidence>
<accession>A0A8B6H4E4</accession>
<feature type="compositionally biased region" description="Basic and acidic residues" evidence="1">
    <location>
        <begin position="220"/>
        <end position="236"/>
    </location>
</feature>